<organism evidence="4 5">
    <name type="scientific">Natribaculum luteum</name>
    <dbReference type="NCBI Taxonomy" id="1586232"/>
    <lineage>
        <taxon>Archaea</taxon>
        <taxon>Methanobacteriati</taxon>
        <taxon>Methanobacteriota</taxon>
        <taxon>Stenosarchaea group</taxon>
        <taxon>Halobacteria</taxon>
        <taxon>Halobacteriales</taxon>
        <taxon>Natrialbaceae</taxon>
        <taxon>Natribaculum</taxon>
    </lineage>
</organism>
<protein>
    <submittedName>
        <fullName evidence="4">Proteasome subunit alpha</fullName>
    </submittedName>
</protein>
<evidence type="ECO:0000256" key="1">
    <source>
        <dbReference type="ARBA" id="ARBA00022490"/>
    </source>
</evidence>
<keyword evidence="1" id="KW-0963">Cytoplasm</keyword>
<dbReference type="GeneID" id="71852254"/>
<keyword evidence="3" id="KW-0378">Hydrolase</keyword>
<dbReference type="GO" id="GO:0004175">
    <property type="term" value="F:endopeptidase activity"/>
    <property type="evidence" value="ECO:0007669"/>
    <property type="project" value="UniProtKB-ARBA"/>
</dbReference>
<keyword evidence="2" id="KW-0645">Protease</keyword>
<dbReference type="SUPFAM" id="SSF56235">
    <property type="entry name" value="N-terminal nucleophile aminohydrolases (Ntn hydrolases)"/>
    <property type="match status" value="1"/>
</dbReference>
<dbReference type="RefSeq" id="WP_246971209.1">
    <property type="nucleotide sequence ID" value="NZ_CP095397.1"/>
</dbReference>
<evidence type="ECO:0000256" key="3">
    <source>
        <dbReference type="ARBA" id="ARBA00022801"/>
    </source>
</evidence>
<dbReference type="InterPro" id="IPR029055">
    <property type="entry name" value="Ntn_hydrolases_N"/>
</dbReference>
<gene>
    <name evidence="4" type="ORF">ACFOZ7_00230</name>
</gene>
<dbReference type="InterPro" id="IPR001353">
    <property type="entry name" value="Proteasome_sua/b"/>
</dbReference>
<dbReference type="Gene3D" id="3.60.20.10">
    <property type="entry name" value="Glutamine Phosphoribosylpyrophosphate, subunit 1, domain 1"/>
    <property type="match status" value="1"/>
</dbReference>
<sequence>MRQRVHDRTVARNAVESIASAGEDRFAVPARRDGQTNSDDSRAIVKTGTTILGVVGADVAVLAADTRASLGGQFVTNQRARKIEPVDDRMAVAFAGSVSDAQSFVRRLRADLQLYKLRHGRPASVETAATVAGDLVRRGPYRILELVLAGVDDAPALYQIGRGGSVMRTEYAASGSGMQLAYGALENAYEPDLEVTAIRSLACSVVYSATERDTASGDGTTLATVTDDGVDLETFDTPEAAVAETSEEVA</sequence>
<dbReference type="InterPro" id="IPR023333">
    <property type="entry name" value="Proteasome_suB-type"/>
</dbReference>
<keyword evidence="4" id="KW-0647">Proteasome</keyword>
<dbReference type="PROSITE" id="PS51476">
    <property type="entry name" value="PROTEASOME_BETA_2"/>
    <property type="match status" value="1"/>
</dbReference>
<accession>A0ABD5NTK5</accession>
<name>A0ABD5NTK5_9EURY</name>
<evidence type="ECO:0000313" key="5">
    <source>
        <dbReference type="Proteomes" id="UP001595821"/>
    </source>
</evidence>
<dbReference type="Pfam" id="PF00227">
    <property type="entry name" value="Proteasome"/>
    <property type="match status" value="1"/>
</dbReference>
<reference evidence="4 5" key="1">
    <citation type="journal article" date="2014" name="Int. J. Syst. Evol. Microbiol.">
        <title>Complete genome sequence of Corynebacterium casei LMG S-19264T (=DSM 44701T), isolated from a smear-ripened cheese.</title>
        <authorList>
            <consortium name="US DOE Joint Genome Institute (JGI-PGF)"/>
            <person name="Walter F."/>
            <person name="Albersmeier A."/>
            <person name="Kalinowski J."/>
            <person name="Ruckert C."/>
        </authorList>
    </citation>
    <scope>NUCLEOTIDE SEQUENCE [LARGE SCALE GENOMIC DNA]</scope>
    <source>
        <strain evidence="4 5">IBRC-M 10912</strain>
    </source>
</reference>
<dbReference type="AlphaFoldDB" id="A0ABD5NTK5"/>
<proteinExistence type="predicted"/>
<dbReference type="EMBL" id="JBHSDJ010000002">
    <property type="protein sequence ID" value="MFC4245441.1"/>
    <property type="molecule type" value="Genomic_DNA"/>
</dbReference>
<dbReference type="PANTHER" id="PTHR32194:SF0">
    <property type="entry name" value="ATP-DEPENDENT PROTEASE SUBUNIT HSLV"/>
    <property type="match status" value="1"/>
</dbReference>
<dbReference type="Proteomes" id="UP001595821">
    <property type="component" value="Unassembled WGS sequence"/>
</dbReference>
<evidence type="ECO:0000313" key="4">
    <source>
        <dbReference type="EMBL" id="MFC4245441.1"/>
    </source>
</evidence>
<dbReference type="GO" id="GO:0006508">
    <property type="term" value="P:proteolysis"/>
    <property type="evidence" value="ECO:0007669"/>
    <property type="project" value="UniProtKB-KW"/>
</dbReference>
<evidence type="ECO:0000256" key="2">
    <source>
        <dbReference type="ARBA" id="ARBA00022670"/>
    </source>
</evidence>
<dbReference type="GO" id="GO:0000502">
    <property type="term" value="C:proteasome complex"/>
    <property type="evidence" value="ECO:0007669"/>
    <property type="project" value="UniProtKB-KW"/>
</dbReference>
<dbReference type="PANTHER" id="PTHR32194">
    <property type="entry name" value="METALLOPROTEASE TLDD"/>
    <property type="match status" value="1"/>
</dbReference>
<comment type="caution">
    <text evidence="4">The sequence shown here is derived from an EMBL/GenBank/DDBJ whole genome shotgun (WGS) entry which is preliminary data.</text>
</comment>